<accession>A0A366XXN5</accession>
<dbReference type="SUPFAM" id="SSF52540">
    <property type="entry name" value="P-loop containing nucleoside triphosphate hydrolases"/>
    <property type="match status" value="1"/>
</dbReference>
<evidence type="ECO:0000256" key="17">
    <source>
        <dbReference type="ARBA" id="ARBA00030571"/>
    </source>
</evidence>
<evidence type="ECO:0000256" key="14">
    <source>
        <dbReference type="ARBA" id="ARBA00022840"/>
    </source>
</evidence>
<comment type="pathway">
    <text evidence="5">Cofactor biosynthesis; adenosylcobalamin biosynthesis; adenosylcobalamin from cob(II)yrinate a,c-diamide: step 6/7.</text>
</comment>
<dbReference type="CDD" id="cd00544">
    <property type="entry name" value="CobU"/>
    <property type="match status" value="1"/>
</dbReference>
<dbReference type="GO" id="GO:0005524">
    <property type="term" value="F:ATP binding"/>
    <property type="evidence" value="ECO:0007669"/>
    <property type="project" value="UniProtKB-KW"/>
</dbReference>
<dbReference type="Gene3D" id="3.40.50.300">
    <property type="entry name" value="P-loop containing nucleotide triphosphate hydrolases"/>
    <property type="match status" value="1"/>
</dbReference>
<evidence type="ECO:0000256" key="13">
    <source>
        <dbReference type="ARBA" id="ARBA00022777"/>
    </source>
</evidence>
<evidence type="ECO:0000256" key="8">
    <source>
        <dbReference type="ARBA" id="ARBA00012016"/>
    </source>
</evidence>
<dbReference type="PANTHER" id="PTHR34848:SF1">
    <property type="entry name" value="BIFUNCTIONAL ADENOSYLCOBALAMIN BIOSYNTHESIS PROTEIN COBU"/>
    <property type="match status" value="1"/>
</dbReference>
<keyword evidence="14" id="KW-0067">ATP-binding</keyword>
<dbReference type="GO" id="GO:0005525">
    <property type="term" value="F:GTP binding"/>
    <property type="evidence" value="ECO:0007669"/>
    <property type="project" value="UniProtKB-KW"/>
</dbReference>
<feature type="binding site" evidence="19">
    <location>
        <begin position="35"/>
        <end position="37"/>
    </location>
    <ligand>
        <name>GTP</name>
        <dbReference type="ChEBI" id="CHEBI:37565"/>
    </ligand>
</feature>
<name>A0A366XXN5_9BACI</name>
<evidence type="ECO:0000313" key="21">
    <source>
        <dbReference type="Proteomes" id="UP000253314"/>
    </source>
</evidence>
<evidence type="ECO:0000256" key="7">
    <source>
        <dbReference type="ARBA" id="ARBA00007490"/>
    </source>
</evidence>
<keyword evidence="15 19" id="KW-0342">GTP-binding</keyword>
<evidence type="ECO:0000256" key="11">
    <source>
        <dbReference type="ARBA" id="ARBA00022679"/>
    </source>
</evidence>
<comment type="caution">
    <text evidence="20">The sequence shown here is derived from an EMBL/GenBank/DDBJ whole genome shotgun (WGS) entry which is preliminary data.</text>
</comment>
<dbReference type="GO" id="GO:0009236">
    <property type="term" value="P:cobalamin biosynthetic process"/>
    <property type="evidence" value="ECO:0007669"/>
    <property type="project" value="UniProtKB-UniPathway"/>
</dbReference>
<comment type="pathway">
    <text evidence="6">Cofactor biosynthesis; adenosylcobalamin biosynthesis; adenosylcobalamin from cob(II)yrinate a,c-diamide: step 5/7.</text>
</comment>
<dbReference type="InterPro" id="IPR003203">
    <property type="entry name" value="CobU/CobP"/>
</dbReference>
<evidence type="ECO:0000256" key="2">
    <source>
        <dbReference type="ARBA" id="ARBA00000711"/>
    </source>
</evidence>
<dbReference type="PANTHER" id="PTHR34848">
    <property type="match status" value="1"/>
</dbReference>
<feature type="binding site" evidence="19">
    <location>
        <position position="87"/>
    </location>
    <ligand>
        <name>GTP</name>
        <dbReference type="ChEBI" id="CHEBI:37565"/>
    </ligand>
</feature>
<evidence type="ECO:0000256" key="3">
    <source>
        <dbReference type="ARBA" id="ARBA00001522"/>
    </source>
</evidence>
<evidence type="ECO:0000256" key="19">
    <source>
        <dbReference type="PIRSR" id="PIRSR006135-2"/>
    </source>
</evidence>
<sequence length="191" mass="21889">MLSFISGGVRSGKSTFAERRAIIRAENKCSLHYIATSINTDEEMKQRINHHQQSRKESSAKWLNWERAVDLETLADQFTKKDIVLIDCLTTWLSNELFTGWQTGKMKWESATFRNSVYQKIIKAVEALHKESAEVILVSNELFFEPVPDEKATFNYLQLLGALHQEIIHKADTAFLVENGIVKAMKAEEKV</sequence>
<keyword evidence="11" id="KW-0808">Transferase</keyword>
<evidence type="ECO:0000256" key="5">
    <source>
        <dbReference type="ARBA" id="ARBA00004692"/>
    </source>
</evidence>
<keyword evidence="12 19" id="KW-0547">Nucleotide-binding</keyword>
<evidence type="ECO:0000256" key="18">
    <source>
        <dbReference type="PIRSR" id="PIRSR006135-1"/>
    </source>
</evidence>
<dbReference type="GO" id="GO:0008820">
    <property type="term" value="F:cobinamide phosphate guanylyltransferase activity"/>
    <property type="evidence" value="ECO:0007669"/>
    <property type="project" value="UniProtKB-EC"/>
</dbReference>
<evidence type="ECO:0000256" key="1">
    <source>
        <dbReference type="ARBA" id="ARBA00000312"/>
    </source>
</evidence>
<evidence type="ECO:0000313" key="20">
    <source>
        <dbReference type="EMBL" id="RBW70328.1"/>
    </source>
</evidence>
<dbReference type="InterPro" id="IPR027417">
    <property type="entry name" value="P-loop_NTPase"/>
</dbReference>
<comment type="catalytic activity">
    <reaction evidence="2">
        <text>adenosylcob(III)inamide phosphate + GTP + H(+) = adenosylcob(III)inamide-GDP + diphosphate</text>
        <dbReference type="Rhea" id="RHEA:22712"/>
        <dbReference type="ChEBI" id="CHEBI:15378"/>
        <dbReference type="ChEBI" id="CHEBI:33019"/>
        <dbReference type="ChEBI" id="CHEBI:37565"/>
        <dbReference type="ChEBI" id="CHEBI:58502"/>
        <dbReference type="ChEBI" id="CHEBI:60487"/>
        <dbReference type="EC" id="2.7.7.62"/>
    </reaction>
</comment>
<evidence type="ECO:0000256" key="4">
    <source>
        <dbReference type="ARBA" id="ARBA00003889"/>
    </source>
</evidence>
<keyword evidence="21" id="KW-1185">Reference proteome</keyword>
<organism evidence="20 21">
    <name type="scientific">Bacillus taeanensis</name>
    <dbReference type="NCBI Taxonomy" id="273032"/>
    <lineage>
        <taxon>Bacteria</taxon>
        <taxon>Bacillati</taxon>
        <taxon>Bacillota</taxon>
        <taxon>Bacilli</taxon>
        <taxon>Bacillales</taxon>
        <taxon>Bacillaceae</taxon>
        <taxon>Bacillus</taxon>
    </lineage>
</organism>
<evidence type="ECO:0000256" key="16">
    <source>
        <dbReference type="ARBA" id="ARBA00029570"/>
    </source>
</evidence>
<dbReference type="GO" id="GO:0043752">
    <property type="term" value="F:adenosylcobinamide kinase activity"/>
    <property type="evidence" value="ECO:0007669"/>
    <property type="project" value="UniProtKB-EC"/>
</dbReference>
<reference evidence="20 21" key="1">
    <citation type="submission" date="2018-07" db="EMBL/GenBank/DDBJ databases">
        <title>Lottiidibacillus patelloidae gen. nov., sp. nov., isolated from the intestinal tract of a marine limpet and the reclassification of B. taeanensis BH030017T, B. algicola KMM 3737T and B. hwajinpoensis SW-72T as genus Lottiidibacillus.</title>
        <authorList>
            <person name="Liu R."/>
            <person name="Huang Z."/>
        </authorList>
    </citation>
    <scope>NUCLEOTIDE SEQUENCE [LARGE SCALE GENOMIC DNA]</scope>
    <source>
        <strain evidence="20 21">BH030017</strain>
    </source>
</reference>
<dbReference type="EC" id="2.7.7.62" evidence="9"/>
<proteinExistence type="inferred from homology"/>
<dbReference type="Proteomes" id="UP000253314">
    <property type="component" value="Unassembled WGS sequence"/>
</dbReference>
<dbReference type="EC" id="2.7.1.156" evidence="8"/>
<dbReference type="AlphaFoldDB" id="A0A366XXN5"/>
<feature type="active site" description="GMP-histidine intermediate" evidence="18">
    <location>
        <position position="51"/>
    </location>
</feature>
<dbReference type="Pfam" id="PF02283">
    <property type="entry name" value="CobU"/>
    <property type="match status" value="1"/>
</dbReference>
<gene>
    <name evidence="20" type="ORF">DS031_07105</name>
</gene>
<comment type="catalytic activity">
    <reaction evidence="3">
        <text>adenosylcob(III)inamide + GTP = adenosylcob(III)inamide phosphate + GDP + H(+)</text>
        <dbReference type="Rhea" id="RHEA:15765"/>
        <dbReference type="ChEBI" id="CHEBI:2480"/>
        <dbReference type="ChEBI" id="CHEBI:15378"/>
        <dbReference type="ChEBI" id="CHEBI:37565"/>
        <dbReference type="ChEBI" id="CHEBI:58189"/>
        <dbReference type="ChEBI" id="CHEBI:58502"/>
        <dbReference type="EC" id="2.7.1.156"/>
    </reaction>
</comment>
<comment type="similarity">
    <text evidence="7">Belongs to the CobU/CobP family.</text>
</comment>
<protein>
    <recommendedName>
        <fullName evidence="16">Adenosylcobinamide kinase</fullName>
        <ecNumber evidence="8">2.7.1.156</ecNumber>
        <ecNumber evidence="9">2.7.7.62</ecNumber>
    </recommendedName>
    <alternativeName>
        <fullName evidence="17">Adenosylcobinamide-phosphate guanylyltransferase</fullName>
    </alternativeName>
</protein>
<dbReference type="OrthoDB" id="9799422at2"/>
<evidence type="ECO:0000256" key="9">
    <source>
        <dbReference type="ARBA" id="ARBA00012523"/>
    </source>
</evidence>
<comment type="catalytic activity">
    <reaction evidence="1">
        <text>adenosylcob(III)inamide + ATP = adenosylcob(III)inamide phosphate + ADP + H(+)</text>
        <dbReference type="Rhea" id="RHEA:15769"/>
        <dbReference type="ChEBI" id="CHEBI:2480"/>
        <dbReference type="ChEBI" id="CHEBI:15378"/>
        <dbReference type="ChEBI" id="CHEBI:30616"/>
        <dbReference type="ChEBI" id="CHEBI:58502"/>
        <dbReference type="ChEBI" id="CHEBI:456216"/>
        <dbReference type="EC" id="2.7.1.156"/>
    </reaction>
</comment>
<feature type="binding site" evidence="19">
    <location>
        <begin position="7"/>
        <end position="14"/>
    </location>
    <ligand>
        <name>GTP</name>
        <dbReference type="ChEBI" id="CHEBI:37565"/>
    </ligand>
</feature>
<feature type="binding site" evidence="19">
    <location>
        <position position="66"/>
    </location>
    <ligand>
        <name>GTP</name>
        <dbReference type="ChEBI" id="CHEBI:37565"/>
    </ligand>
</feature>
<dbReference type="EMBL" id="QOCW01000005">
    <property type="protein sequence ID" value="RBW70328.1"/>
    <property type="molecule type" value="Genomic_DNA"/>
</dbReference>
<keyword evidence="10" id="KW-0169">Cobalamin biosynthesis</keyword>
<evidence type="ECO:0000256" key="15">
    <source>
        <dbReference type="ARBA" id="ARBA00023134"/>
    </source>
</evidence>
<dbReference type="UniPathway" id="UPA00148">
    <property type="reaction ID" value="UER00236"/>
</dbReference>
<dbReference type="PIRSF" id="PIRSF006135">
    <property type="entry name" value="CobU"/>
    <property type="match status" value="1"/>
</dbReference>
<dbReference type="RefSeq" id="WP_113805235.1">
    <property type="nucleotide sequence ID" value="NZ_QOCW01000005.1"/>
</dbReference>
<evidence type="ECO:0000256" key="12">
    <source>
        <dbReference type="ARBA" id="ARBA00022741"/>
    </source>
</evidence>
<comment type="function">
    <text evidence="4">Catalyzes ATP-dependent phosphorylation of adenosylcobinamide and addition of GMP to adenosylcobinamide phosphate.</text>
</comment>
<evidence type="ECO:0000256" key="10">
    <source>
        <dbReference type="ARBA" id="ARBA00022573"/>
    </source>
</evidence>
<evidence type="ECO:0000256" key="6">
    <source>
        <dbReference type="ARBA" id="ARBA00005159"/>
    </source>
</evidence>
<keyword evidence="13" id="KW-0418">Kinase</keyword>